<accession>A0A6G0LSH2</accession>
<keyword evidence="5" id="KW-1133">Transmembrane helix</keyword>
<evidence type="ECO:0000256" key="4">
    <source>
        <dbReference type="SAM" id="MobiDB-lite"/>
    </source>
</evidence>
<dbReference type="AlphaFoldDB" id="A0A6G0LSH2"/>
<dbReference type="SUPFAM" id="SSF54001">
    <property type="entry name" value="Cysteine proteinases"/>
    <property type="match status" value="1"/>
</dbReference>
<reference evidence="7 8" key="1">
    <citation type="submission" date="2018-09" db="EMBL/GenBank/DDBJ databases">
        <title>Genomic investigation of the strawberry pathogen Phytophthora fragariae indicates pathogenicity is determined by transcriptional variation in three key races.</title>
        <authorList>
            <person name="Adams T.M."/>
            <person name="Armitage A.D."/>
            <person name="Sobczyk M.K."/>
            <person name="Bates H.J."/>
            <person name="Dunwell J.M."/>
            <person name="Nellist C.F."/>
            <person name="Harrison R.J."/>
        </authorList>
    </citation>
    <scope>NUCLEOTIDE SEQUENCE [LARGE SCALE GENOMIC DNA]</scope>
    <source>
        <strain evidence="7 8">ONT-3</strain>
    </source>
</reference>
<dbReference type="GO" id="GO:0008234">
    <property type="term" value="F:cysteine-type peptidase activity"/>
    <property type="evidence" value="ECO:0007669"/>
    <property type="project" value="InterPro"/>
</dbReference>
<comment type="caution">
    <text evidence="7">The sequence shown here is derived from an EMBL/GenBank/DDBJ whole genome shotgun (WGS) entry which is preliminary data.</text>
</comment>
<feature type="domain" description="Ubiquitin-like protease family profile" evidence="6">
    <location>
        <begin position="370"/>
        <end position="525"/>
    </location>
</feature>
<dbReference type="InterPro" id="IPR038765">
    <property type="entry name" value="Papain-like_cys_pep_sf"/>
</dbReference>
<keyword evidence="5" id="KW-0812">Transmembrane</keyword>
<proteinExistence type="inferred from homology"/>
<evidence type="ECO:0000256" key="1">
    <source>
        <dbReference type="ARBA" id="ARBA00005234"/>
    </source>
</evidence>
<dbReference type="EMBL" id="QXFX01000151">
    <property type="protein sequence ID" value="KAE9128798.1"/>
    <property type="molecule type" value="Genomic_DNA"/>
</dbReference>
<feature type="region of interest" description="Disordered" evidence="4">
    <location>
        <begin position="72"/>
        <end position="194"/>
    </location>
</feature>
<dbReference type="Proteomes" id="UP000488956">
    <property type="component" value="Unassembled WGS sequence"/>
</dbReference>
<keyword evidence="5" id="KW-0472">Membrane</keyword>
<gene>
    <name evidence="7" type="ORF">PF010_g4374</name>
</gene>
<dbReference type="InterPro" id="IPR003653">
    <property type="entry name" value="Peptidase_C48_C"/>
</dbReference>
<name>A0A6G0LSH2_9STRA</name>
<evidence type="ECO:0000313" key="7">
    <source>
        <dbReference type="EMBL" id="KAE9128798.1"/>
    </source>
</evidence>
<feature type="compositionally biased region" description="Basic residues" evidence="4">
    <location>
        <begin position="179"/>
        <end position="194"/>
    </location>
</feature>
<dbReference type="Gene3D" id="3.40.395.10">
    <property type="entry name" value="Adenoviral Proteinase, Chain A"/>
    <property type="match status" value="1"/>
</dbReference>
<protein>
    <recommendedName>
        <fullName evidence="6">Ubiquitin-like protease family profile domain-containing protein</fullName>
    </recommendedName>
</protein>
<evidence type="ECO:0000313" key="8">
    <source>
        <dbReference type="Proteomes" id="UP000488956"/>
    </source>
</evidence>
<evidence type="ECO:0000256" key="3">
    <source>
        <dbReference type="ARBA" id="ARBA00022801"/>
    </source>
</evidence>
<evidence type="ECO:0000256" key="5">
    <source>
        <dbReference type="SAM" id="Phobius"/>
    </source>
</evidence>
<evidence type="ECO:0000259" key="6">
    <source>
        <dbReference type="PROSITE" id="PS50600"/>
    </source>
</evidence>
<evidence type="ECO:0000256" key="2">
    <source>
        <dbReference type="ARBA" id="ARBA00022670"/>
    </source>
</evidence>
<dbReference type="GO" id="GO:0006508">
    <property type="term" value="P:proteolysis"/>
    <property type="evidence" value="ECO:0007669"/>
    <property type="project" value="UniProtKB-KW"/>
</dbReference>
<feature type="transmembrane region" description="Helical" evidence="5">
    <location>
        <begin position="515"/>
        <end position="535"/>
    </location>
</feature>
<keyword evidence="2" id="KW-0645">Protease</keyword>
<feature type="compositionally biased region" description="Gly residues" evidence="4">
    <location>
        <begin position="109"/>
        <end position="126"/>
    </location>
</feature>
<keyword evidence="3" id="KW-0378">Hydrolase</keyword>
<organism evidence="7 8">
    <name type="scientific">Phytophthora fragariae</name>
    <dbReference type="NCBI Taxonomy" id="53985"/>
    <lineage>
        <taxon>Eukaryota</taxon>
        <taxon>Sar</taxon>
        <taxon>Stramenopiles</taxon>
        <taxon>Oomycota</taxon>
        <taxon>Peronosporomycetes</taxon>
        <taxon>Peronosporales</taxon>
        <taxon>Peronosporaceae</taxon>
        <taxon>Phytophthora</taxon>
    </lineage>
</organism>
<dbReference type="Pfam" id="PF02902">
    <property type="entry name" value="Peptidase_C48"/>
    <property type="match status" value="1"/>
</dbReference>
<dbReference type="PROSITE" id="PS50600">
    <property type="entry name" value="ULP_PROTEASE"/>
    <property type="match status" value="1"/>
</dbReference>
<sequence length="551" mass="60075">MAGLGMPQYRQAMRYLQDVARQFKDGNFSIHGRDESHPVAPVATAHLESQRGDQHTRSRDNQTSNQIAGLADSDNESATQPGESGIPFDQLGIQPSTSGIEVGESGIKSGTGSGESGIQSGTGSGESGIQPSASGIEVGNQLGRSMETRGLGNQTEPGARLPLVPAGHVPFGLTTPPRARGRPKRTSRAKKAARNKVVATAKDDSEMYASNLTLATVQTALSNNATYESSASTLSQFKMFDYSTKLKAPIPRKVSSLPATKPLMDPASITRILRPDYIKTCYSKMISFQNKHRTSHTVLAEKDVAYEIVGYGVYSTDTVRTMKGWHQAMKVIKHVENAISWVETIDFAIPMPTSFHVTRETDLLRNVKLIPLLSTQVLELVGKAQLGDVTINTVLAKLFDARSHGIVINPNVIGPVANGAMSMPLRDLENLFVGVSTEKIVIPICCNKQHWCSIMLDIELKEIAVYDPMASSYGVGVRAVAEKLSTLLPDFAPRKYRIRGYTSELGAQADSYICGMYILLAFGIFAGAETLSFLNRKELQYLRYRYLCMCM</sequence>
<comment type="similarity">
    <text evidence="1">Belongs to the peptidase C48 family.</text>
</comment>